<dbReference type="SUPFAM" id="SSF89082">
    <property type="entry name" value="Antibiotic binding domain of TipA-like multidrug resistance regulators"/>
    <property type="match status" value="1"/>
</dbReference>
<feature type="domain" description="HTH merR-type" evidence="5">
    <location>
        <begin position="10"/>
        <end position="79"/>
    </location>
</feature>
<keyword evidence="2" id="KW-0805">Transcription regulation</keyword>
<keyword evidence="3" id="KW-0238">DNA-binding</keyword>
<dbReference type="PROSITE" id="PS50937">
    <property type="entry name" value="HTH_MERR_2"/>
    <property type="match status" value="1"/>
</dbReference>
<dbReference type="InterPro" id="IPR012925">
    <property type="entry name" value="TipAS_dom"/>
</dbReference>
<dbReference type="PANTHER" id="PTHR30204">
    <property type="entry name" value="REDOX-CYCLING DRUG-SENSING TRANSCRIPTIONAL ACTIVATOR SOXR"/>
    <property type="match status" value="1"/>
</dbReference>
<dbReference type="RefSeq" id="WP_301142775.1">
    <property type="nucleotide sequence ID" value="NZ_JAUHQA010000001.1"/>
</dbReference>
<evidence type="ECO:0000256" key="2">
    <source>
        <dbReference type="ARBA" id="ARBA00023015"/>
    </source>
</evidence>
<dbReference type="EMBL" id="JAUHQA010000001">
    <property type="protein sequence ID" value="MDN4481225.1"/>
    <property type="molecule type" value="Genomic_DNA"/>
</dbReference>
<keyword evidence="1" id="KW-0678">Repressor</keyword>
<reference evidence="6" key="1">
    <citation type="submission" date="2023-06" db="EMBL/GenBank/DDBJ databases">
        <title>Egi l300058.</title>
        <authorList>
            <person name="Gao L."/>
            <person name="Fang B.-Z."/>
            <person name="Li W.-J."/>
        </authorList>
    </citation>
    <scope>NUCLEOTIDE SEQUENCE</scope>
    <source>
        <strain evidence="6">EGI L300058</strain>
    </source>
</reference>
<organism evidence="6 7">
    <name type="scientific">Demequina muriae</name>
    <dbReference type="NCBI Taxonomy" id="3051664"/>
    <lineage>
        <taxon>Bacteria</taxon>
        <taxon>Bacillati</taxon>
        <taxon>Actinomycetota</taxon>
        <taxon>Actinomycetes</taxon>
        <taxon>Micrococcales</taxon>
        <taxon>Demequinaceae</taxon>
        <taxon>Demequina</taxon>
    </lineage>
</organism>
<dbReference type="InterPro" id="IPR036244">
    <property type="entry name" value="TipA-like_antibiotic-bd"/>
</dbReference>
<dbReference type="SMART" id="SM00422">
    <property type="entry name" value="HTH_MERR"/>
    <property type="match status" value="1"/>
</dbReference>
<evidence type="ECO:0000256" key="1">
    <source>
        <dbReference type="ARBA" id="ARBA00022491"/>
    </source>
</evidence>
<keyword evidence="4" id="KW-0804">Transcription</keyword>
<dbReference type="Gene3D" id="1.10.1660.10">
    <property type="match status" value="1"/>
</dbReference>
<dbReference type="InterPro" id="IPR009061">
    <property type="entry name" value="DNA-bd_dom_put_sf"/>
</dbReference>
<dbReference type="Proteomes" id="UP001172708">
    <property type="component" value="Unassembled WGS sequence"/>
</dbReference>
<comment type="caution">
    <text evidence="6">The sequence shown here is derived from an EMBL/GenBank/DDBJ whole genome shotgun (WGS) entry which is preliminary data.</text>
</comment>
<dbReference type="PRINTS" id="PR00040">
    <property type="entry name" value="HTHMERR"/>
</dbReference>
<dbReference type="InterPro" id="IPR000551">
    <property type="entry name" value="MerR-type_HTH_dom"/>
</dbReference>
<keyword evidence="7" id="KW-1185">Reference proteome</keyword>
<evidence type="ECO:0000313" key="7">
    <source>
        <dbReference type="Proteomes" id="UP001172708"/>
    </source>
</evidence>
<dbReference type="PROSITE" id="PS00552">
    <property type="entry name" value="HTH_MERR_1"/>
    <property type="match status" value="1"/>
</dbReference>
<evidence type="ECO:0000256" key="3">
    <source>
        <dbReference type="ARBA" id="ARBA00023125"/>
    </source>
</evidence>
<protein>
    <submittedName>
        <fullName evidence="6">MerR family transcriptional regulator</fullName>
    </submittedName>
</protein>
<dbReference type="CDD" id="cd01106">
    <property type="entry name" value="HTH_TipAL-Mta"/>
    <property type="match status" value="1"/>
</dbReference>
<dbReference type="PANTHER" id="PTHR30204:SF69">
    <property type="entry name" value="MERR-FAMILY TRANSCRIPTIONAL REGULATOR"/>
    <property type="match status" value="1"/>
</dbReference>
<evidence type="ECO:0000313" key="6">
    <source>
        <dbReference type="EMBL" id="MDN4481225.1"/>
    </source>
</evidence>
<dbReference type="Pfam" id="PF07739">
    <property type="entry name" value="TipAS"/>
    <property type="match status" value="1"/>
</dbReference>
<dbReference type="InterPro" id="IPR047057">
    <property type="entry name" value="MerR_fam"/>
</dbReference>
<evidence type="ECO:0000259" key="5">
    <source>
        <dbReference type="PROSITE" id="PS50937"/>
    </source>
</evidence>
<proteinExistence type="predicted"/>
<dbReference type="Pfam" id="PF13411">
    <property type="entry name" value="MerR_1"/>
    <property type="match status" value="1"/>
</dbReference>
<gene>
    <name evidence="6" type="ORF">QQX02_09845</name>
</gene>
<evidence type="ECO:0000256" key="4">
    <source>
        <dbReference type="ARBA" id="ARBA00023163"/>
    </source>
</evidence>
<accession>A0ABT8GIH6</accession>
<name>A0ABT8GIH6_9MICO</name>
<dbReference type="SUPFAM" id="SSF46955">
    <property type="entry name" value="Putative DNA-binding domain"/>
    <property type="match status" value="1"/>
</dbReference>
<dbReference type="Gene3D" id="1.10.490.50">
    <property type="entry name" value="Antibiotic binding domain of TipA-like multidrug resistance regulators"/>
    <property type="match status" value="1"/>
</dbReference>
<sequence>MTTTDTTDGALDIAQLARLTGVTSRTLRHYDSIGLLTPAWTSADGRRHYARPELLRLQHILVLRELGTGLDRIRRIVDAHDPAETIAQLRDHHAGLTAERDRYARLAATVARTIDSLEKGKTMTTDQLFDGFDHTQYEPEARERWGDATVDASNAQWEKLGEDGKRRHMQTDREIVEALGAAVRVHLAPDSPEVQDVIARHHAWVSVIWTPDADAYRGLTQMYVDDERFRSHYDEVAPGAAQLLRDGAEVYADTRL</sequence>